<dbReference type="KEGG" id="mbw:MSBRW_1071"/>
<gene>
    <name evidence="2" type="ORF">MSBRW_1071</name>
</gene>
<dbReference type="Gene3D" id="3.40.50.261">
    <property type="entry name" value="Succinyl-CoA synthetase domains"/>
    <property type="match status" value="1"/>
</dbReference>
<sequence>MLTQSGSFAAMILEEIANEEARVARVVSYGNKVDVDEKDCLEFLAGDEATKAVAIYIESVGNGRSFLAVCSSGRILM</sequence>
<dbReference type="GO" id="GO:0043758">
    <property type="term" value="F:acetate-CoA ligase (ADP-forming) activity"/>
    <property type="evidence" value="ECO:0007669"/>
    <property type="project" value="UniProtKB-EC"/>
</dbReference>
<dbReference type="Pfam" id="PF13607">
    <property type="entry name" value="Succ_CoA_lig"/>
    <property type="match status" value="1"/>
</dbReference>
<dbReference type="InterPro" id="IPR032875">
    <property type="entry name" value="Succ_CoA_lig_flav_dom"/>
</dbReference>
<evidence type="ECO:0000313" key="2">
    <source>
        <dbReference type="EMBL" id="AKB50324.1"/>
    </source>
</evidence>
<name>A0A0E3QKF7_METBA</name>
<dbReference type="AlphaFoldDB" id="A0A0E3QKF7"/>
<dbReference type="PANTHER" id="PTHR42793">
    <property type="entry name" value="COA BINDING DOMAIN CONTAINING PROTEIN"/>
    <property type="match status" value="1"/>
</dbReference>
<dbReference type="RefSeq" id="WP_230669975.1">
    <property type="nucleotide sequence ID" value="NZ_CP009526.1"/>
</dbReference>
<dbReference type="EMBL" id="CP009526">
    <property type="protein sequence ID" value="AKB50324.1"/>
    <property type="molecule type" value="Genomic_DNA"/>
</dbReference>
<evidence type="ECO:0000313" key="3">
    <source>
        <dbReference type="Proteomes" id="UP000033038"/>
    </source>
</evidence>
<dbReference type="PATRIC" id="fig|1434109.4.peg.1326"/>
<dbReference type="HOGENOM" id="CLU_2629695_0_0_2"/>
<dbReference type="PANTHER" id="PTHR42793:SF1">
    <property type="entry name" value="PEPTIDYL-LYSINE N-ACETYLTRANSFERASE PATZ"/>
    <property type="match status" value="1"/>
</dbReference>
<proteinExistence type="predicted"/>
<feature type="domain" description="Succinyl-CoA synthetase-like flavodoxin" evidence="1">
    <location>
        <begin position="1"/>
        <end position="71"/>
    </location>
</feature>
<dbReference type="EC" id="6.2.1.13" evidence="2"/>
<dbReference type="GeneID" id="24822520"/>
<dbReference type="Proteomes" id="UP000033038">
    <property type="component" value="Chromosome"/>
</dbReference>
<dbReference type="InterPro" id="IPR016102">
    <property type="entry name" value="Succinyl-CoA_synth-like"/>
</dbReference>
<evidence type="ECO:0000259" key="1">
    <source>
        <dbReference type="Pfam" id="PF13607"/>
    </source>
</evidence>
<organism evidence="2 3">
    <name type="scientific">Methanosarcina barkeri str. Wiesmoor</name>
    <dbReference type="NCBI Taxonomy" id="1434109"/>
    <lineage>
        <taxon>Archaea</taxon>
        <taxon>Methanobacteriati</taxon>
        <taxon>Methanobacteriota</taxon>
        <taxon>Stenosarchaea group</taxon>
        <taxon>Methanomicrobia</taxon>
        <taxon>Methanosarcinales</taxon>
        <taxon>Methanosarcinaceae</taxon>
        <taxon>Methanosarcina</taxon>
    </lineage>
</organism>
<reference evidence="2 3" key="1">
    <citation type="submission" date="2014-07" db="EMBL/GenBank/DDBJ databases">
        <title>Methanogenic archaea and the global carbon cycle.</title>
        <authorList>
            <person name="Henriksen J.R."/>
            <person name="Luke J."/>
            <person name="Reinhart S."/>
            <person name="Benedict M.N."/>
            <person name="Youngblut N.D."/>
            <person name="Metcalf M.E."/>
            <person name="Whitaker R.J."/>
            <person name="Metcalf W.W."/>
        </authorList>
    </citation>
    <scope>NUCLEOTIDE SEQUENCE [LARGE SCALE GENOMIC DNA]</scope>
    <source>
        <strain evidence="2 3">Wiesmoor</strain>
    </source>
</reference>
<accession>A0A0E3QKF7</accession>
<protein>
    <submittedName>
        <fullName evidence="2">Acetyl-CoA synthetase (ADP-forming) alpha chain</fullName>
        <ecNumber evidence="2">6.2.1.13</ecNumber>
    </submittedName>
</protein>
<keyword evidence="2" id="KW-0436">Ligase</keyword>
<dbReference type="SUPFAM" id="SSF52210">
    <property type="entry name" value="Succinyl-CoA synthetase domains"/>
    <property type="match status" value="1"/>
</dbReference>